<dbReference type="Pfam" id="PF17921">
    <property type="entry name" value="Integrase_H2C2"/>
    <property type="match status" value="1"/>
</dbReference>
<reference evidence="4 5" key="1">
    <citation type="submission" date="2016-07" db="EMBL/GenBank/DDBJ databases">
        <title>Pervasive Adenine N6-methylation of Active Genes in Fungi.</title>
        <authorList>
            <consortium name="DOE Joint Genome Institute"/>
            <person name="Mondo S.J."/>
            <person name="Dannebaum R.O."/>
            <person name="Kuo R.C."/>
            <person name="Labutti K."/>
            <person name="Haridas S."/>
            <person name="Kuo A."/>
            <person name="Salamov A."/>
            <person name="Ahrendt S.R."/>
            <person name="Lipzen A."/>
            <person name="Sullivan W."/>
            <person name="Andreopoulos W.B."/>
            <person name="Clum A."/>
            <person name="Lindquist E."/>
            <person name="Daum C."/>
            <person name="Ramamoorthy G.K."/>
            <person name="Gryganskyi A."/>
            <person name="Culley D."/>
            <person name="Magnuson J.K."/>
            <person name="James T.Y."/>
            <person name="O'Malley M.A."/>
            <person name="Stajich J.E."/>
            <person name="Spatafora J.W."/>
            <person name="Visel A."/>
            <person name="Grigoriev I.V."/>
        </authorList>
    </citation>
    <scope>NUCLEOTIDE SEQUENCE [LARGE SCALE GENOMIC DNA]</scope>
    <source>
        <strain evidence="4 5">NRRL 2496</strain>
    </source>
</reference>
<dbReference type="GO" id="GO:0005096">
    <property type="term" value="F:GTPase activator activity"/>
    <property type="evidence" value="ECO:0007669"/>
    <property type="project" value="UniProtKB-KW"/>
</dbReference>
<dbReference type="Proteomes" id="UP000242180">
    <property type="component" value="Unassembled WGS sequence"/>
</dbReference>
<dbReference type="STRING" id="13706.A0A1X2HCY0"/>
<dbReference type="InterPro" id="IPR041588">
    <property type="entry name" value="Integrase_H2C2"/>
</dbReference>
<dbReference type="SUPFAM" id="SSF111347">
    <property type="entry name" value="Rap/Ran-GAP"/>
    <property type="match status" value="1"/>
</dbReference>
<accession>A0A1X2HCY0</accession>
<dbReference type="OrthoDB" id="2499658at2759"/>
<feature type="compositionally biased region" description="Low complexity" evidence="2">
    <location>
        <begin position="338"/>
        <end position="354"/>
    </location>
</feature>
<proteinExistence type="predicted"/>
<gene>
    <name evidence="4" type="ORF">BCR43DRAFT_440271</name>
</gene>
<dbReference type="PANTHER" id="PTHR15711:SF22">
    <property type="entry name" value="RAP-GAP DOMAIN-CONTAINING PROTEIN"/>
    <property type="match status" value="1"/>
</dbReference>
<dbReference type="InterPro" id="IPR035974">
    <property type="entry name" value="Rap/Ran-GAP_sf"/>
</dbReference>
<dbReference type="GO" id="GO:0051056">
    <property type="term" value="P:regulation of small GTPase mediated signal transduction"/>
    <property type="evidence" value="ECO:0007669"/>
    <property type="project" value="InterPro"/>
</dbReference>
<dbReference type="EMBL" id="MCGN01000005">
    <property type="protein sequence ID" value="ORY96665.1"/>
    <property type="molecule type" value="Genomic_DNA"/>
</dbReference>
<keyword evidence="1" id="KW-0343">GTPase activation</keyword>
<evidence type="ECO:0000256" key="1">
    <source>
        <dbReference type="ARBA" id="ARBA00022468"/>
    </source>
</evidence>
<dbReference type="InterPro" id="IPR000331">
    <property type="entry name" value="Rap/Ran_GAP_dom"/>
</dbReference>
<dbReference type="AlphaFoldDB" id="A0A1X2HCY0"/>
<dbReference type="Gene3D" id="3.40.50.11210">
    <property type="entry name" value="Rap/Ran-GAP"/>
    <property type="match status" value="1"/>
</dbReference>
<evidence type="ECO:0000259" key="3">
    <source>
        <dbReference type="PROSITE" id="PS50085"/>
    </source>
</evidence>
<name>A0A1X2HCY0_SYNRA</name>
<evidence type="ECO:0000313" key="5">
    <source>
        <dbReference type="Proteomes" id="UP000242180"/>
    </source>
</evidence>
<sequence>MRFPEAIPCHHPHKTGKTAAFTFFLRDPLTIYCLIVQGPDVRKVIPDSFLLNAPSSDQSKKNVIPDSTWKAVIENASDISFRRLRKLDHNTMISSGLENELLRLDESAVHDRYKFGVLLVKNGQTREEEWLSNNHDSEPFKRFVDIIGQKVALQGYSGWAAGLDTKTGDSGEYTYVNRWKDHNIAYHVSTLIPVRPGDKQQVQRKRHIGNGKYIVCIVFAEGNQPFNPAAIKSQFLHVFIVVQEETINDQTGWRVEVVMVEQVPDFGPDLSKRAFFTDASELRSFILAKVINAEYAAYKSPKFAQPMARAREGILSNIVERGYKMAHDTHISSKHNKSPSTSSEKSSRSGKSSGAGSGALDTIMPSPSRSSMIKDLSEGLAGSAYSDTVTLDDHDQLPTTAQFDCIVREYLHNLSTKKRDKALVDQHRYELIHKVLKDPRNTSISTAQFRFWVKKMFQLMTINRREIVCHDNKPVAMREQIYDILVHAHREALHGGRDKTSALVRRQYSWIPKELIARFVRHCPYCISRRNG</sequence>
<comment type="caution">
    <text evidence="4">The sequence shown here is derived from an EMBL/GenBank/DDBJ whole genome shotgun (WGS) entry which is preliminary data.</text>
</comment>
<organism evidence="4 5">
    <name type="scientific">Syncephalastrum racemosum</name>
    <name type="common">Filamentous fungus</name>
    <dbReference type="NCBI Taxonomy" id="13706"/>
    <lineage>
        <taxon>Eukaryota</taxon>
        <taxon>Fungi</taxon>
        <taxon>Fungi incertae sedis</taxon>
        <taxon>Mucoromycota</taxon>
        <taxon>Mucoromycotina</taxon>
        <taxon>Mucoromycetes</taxon>
        <taxon>Mucorales</taxon>
        <taxon>Syncephalastraceae</taxon>
        <taxon>Syncephalastrum</taxon>
    </lineage>
</organism>
<keyword evidence="5" id="KW-1185">Reference proteome</keyword>
<feature type="region of interest" description="Disordered" evidence="2">
    <location>
        <begin position="328"/>
        <end position="372"/>
    </location>
</feature>
<dbReference type="Pfam" id="PF02145">
    <property type="entry name" value="Rap_GAP"/>
    <property type="match status" value="1"/>
</dbReference>
<feature type="domain" description="Rap-GAP" evidence="3">
    <location>
        <begin position="101"/>
        <end position="318"/>
    </location>
</feature>
<feature type="non-terminal residue" evidence="4">
    <location>
        <position position="532"/>
    </location>
</feature>
<evidence type="ECO:0000256" key="2">
    <source>
        <dbReference type="SAM" id="MobiDB-lite"/>
    </source>
</evidence>
<dbReference type="GO" id="GO:0005737">
    <property type="term" value="C:cytoplasm"/>
    <property type="evidence" value="ECO:0007669"/>
    <property type="project" value="TreeGrafter"/>
</dbReference>
<dbReference type="InParanoid" id="A0A1X2HCY0"/>
<dbReference type="OMA" id="MAHDTHI"/>
<protein>
    <recommendedName>
        <fullName evidence="3">Rap-GAP domain-containing protein</fullName>
    </recommendedName>
</protein>
<dbReference type="Gene3D" id="1.10.340.70">
    <property type="match status" value="1"/>
</dbReference>
<dbReference type="InterPro" id="IPR050989">
    <property type="entry name" value="Rap1_Ran_GAP"/>
</dbReference>
<evidence type="ECO:0000313" key="4">
    <source>
        <dbReference type="EMBL" id="ORY96665.1"/>
    </source>
</evidence>
<dbReference type="PROSITE" id="PS50085">
    <property type="entry name" value="RAPGAP"/>
    <property type="match status" value="1"/>
</dbReference>
<dbReference type="PANTHER" id="PTHR15711">
    <property type="entry name" value="RAP GTPASE-ACTIVATING PROTEIN"/>
    <property type="match status" value="1"/>
</dbReference>